<evidence type="ECO:0000256" key="1">
    <source>
        <dbReference type="ARBA" id="ARBA00009477"/>
    </source>
</evidence>
<accession>A0A644Z169</accession>
<dbReference type="Gene3D" id="2.40.30.170">
    <property type="match status" value="1"/>
</dbReference>
<dbReference type="Gene3D" id="2.40.420.20">
    <property type="match status" value="1"/>
</dbReference>
<dbReference type="FunFam" id="2.40.30.170:FF:000010">
    <property type="entry name" value="Efflux RND transporter periplasmic adaptor subunit"/>
    <property type="match status" value="1"/>
</dbReference>
<dbReference type="InterPro" id="IPR006143">
    <property type="entry name" value="RND_pump_MFP"/>
</dbReference>
<comment type="caution">
    <text evidence="4">The sequence shown here is derived from an EMBL/GenBank/DDBJ whole genome shotgun (WGS) entry which is preliminary data.</text>
</comment>
<evidence type="ECO:0000313" key="4">
    <source>
        <dbReference type="EMBL" id="MPM34586.1"/>
    </source>
</evidence>
<proteinExistence type="inferred from homology"/>
<comment type="similarity">
    <text evidence="1">Belongs to the membrane fusion protein (MFP) (TC 8.A.1) family.</text>
</comment>
<organism evidence="4">
    <name type="scientific">bioreactor metagenome</name>
    <dbReference type="NCBI Taxonomy" id="1076179"/>
    <lineage>
        <taxon>unclassified sequences</taxon>
        <taxon>metagenomes</taxon>
        <taxon>ecological metagenomes</taxon>
    </lineage>
</organism>
<dbReference type="NCBIfam" id="TIGR01730">
    <property type="entry name" value="RND_mfp"/>
    <property type="match status" value="1"/>
</dbReference>
<feature type="domain" description="YknX-like C-terminal permuted SH3-like" evidence="3">
    <location>
        <begin position="146"/>
        <end position="215"/>
    </location>
</feature>
<sequence>MRLAEVKRQEALVANARLKLADCTIRAHWSGDSPTRYIGERYIDEGTLLAVGKPIVQIIEIDRIKVFIPVIERDYRFLKENQEVEITVDAKPGEIFRGRINNIANALSENTRNAWVVIAVPNAELELRPGMFARARVVLAEHPDATVVPVDAVLTKDGKTGVFTFDRTANVARFVPVETGLQSGKAIEIVKPAVLIDPVITVGNHLIEDGSPVKISELSRSQMLQERYSKNAEAVRSEPATVKAGQ</sequence>
<dbReference type="PANTHER" id="PTHR30469">
    <property type="entry name" value="MULTIDRUG RESISTANCE PROTEIN MDTA"/>
    <property type="match status" value="1"/>
</dbReference>
<reference evidence="4" key="1">
    <citation type="submission" date="2019-08" db="EMBL/GenBank/DDBJ databases">
        <authorList>
            <person name="Kucharzyk K."/>
            <person name="Murdoch R.W."/>
            <person name="Higgins S."/>
            <person name="Loffler F."/>
        </authorList>
    </citation>
    <scope>NUCLEOTIDE SEQUENCE</scope>
</reference>
<dbReference type="InterPro" id="IPR058792">
    <property type="entry name" value="Beta-barrel_RND_2"/>
</dbReference>
<feature type="domain" description="CusB-like beta-barrel" evidence="2">
    <location>
        <begin position="70"/>
        <end position="137"/>
    </location>
</feature>
<dbReference type="EMBL" id="VSSQ01007019">
    <property type="protein sequence ID" value="MPM34586.1"/>
    <property type="molecule type" value="Genomic_DNA"/>
</dbReference>
<gene>
    <name evidence="4" type="primary">mdtA_52</name>
    <name evidence="4" type="ORF">SDC9_81172</name>
</gene>
<evidence type="ECO:0000259" key="2">
    <source>
        <dbReference type="Pfam" id="PF25954"/>
    </source>
</evidence>
<evidence type="ECO:0000259" key="3">
    <source>
        <dbReference type="Pfam" id="PF25989"/>
    </source>
</evidence>
<dbReference type="AlphaFoldDB" id="A0A644Z169"/>
<dbReference type="GO" id="GO:0015562">
    <property type="term" value="F:efflux transmembrane transporter activity"/>
    <property type="evidence" value="ECO:0007669"/>
    <property type="project" value="TreeGrafter"/>
</dbReference>
<dbReference type="Pfam" id="PF25954">
    <property type="entry name" value="Beta-barrel_RND_2"/>
    <property type="match status" value="1"/>
</dbReference>
<dbReference type="InterPro" id="IPR058637">
    <property type="entry name" value="YknX-like_C"/>
</dbReference>
<dbReference type="Pfam" id="PF25989">
    <property type="entry name" value="YknX_C"/>
    <property type="match status" value="1"/>
</dbReference>
<protein>
    <submittedName>
        <fullName evidence="4">Multidrug resistance protein MdtA</fullName>
    </submittedName>
</protein>
<dbReference type="SUPFAM" id="SSF111369">
    <property type="entry name" value="HlyD-like secretion proteins"/>
    <property type="match status" value="1"/>
</dbReference>
<name>A0A644Z169_9ZZZZ</name>
<dbReference type="GO" id="GO:1990281">
    <property type="term" value="C:efflux pump complex"/>
    <property type="evidence" value="ECO:0007669"/>
    <property type="project" value="TreeGrafter"/>
</dbReference>